<proteinExistence type="predicted"/>
<dbReference type="Pfam" id="PF12836">
    <property type="entry name" value="HHH_3"/>
    <property type="match status" value="1"/>
</dbReference>
<sequence length="101" mass="10736">MMARNTFFLLSSSLVCAVCFAGLDINKASEAELDSIKGIGPGTSSKILAERSKAPFRDWADLIDRVQGIAQIKAARFSAEGITVNGVPYYATPPSPMASQP</sequence>
<dbReference type="eggNOG" id="COG1555">
    <property type="taxonomic scope" value="Bacteria"/>
</dbReference>
<dbReference type="OrthoDB" id="8687931at2"/>
<dbReference type="AlphaFoldDB" id="U5NA08"/>
<dbReference type="STRING" id="946483.Cenrod_0921"/>
<dbReference type="SUPFAM" id="SSF160975">
    <property type="entry name" value="AF1531-like"/>
    <property type="match status" value="1"/>
</dbReference>
<dbReference type="HOGENOM" id="CLU_052011_4_1_4"/>
<dbReference type="EMBL" id="CP004885">
    <property type="protein sequence ID" value="AGX87024.1"/>
    <property type="molecule type" value="Genomic_DNA"/>
</dbReference>
<feature type="chain" id="PRO_5004662846" evidence="1">
    <location>
        <begin position="18"/>
        <end position="101"/>
    </location>
</feature>
<evidence type="ECO:0000313" key="3">
    <source>
        <dbReference type="Proteomes" id="UP000017184"/>
    </source>
</evidence>
<protein>
    <submittedName>
        <fullName evidence="2">Competence protein ComEA</fullName>
    </submittedName>
</protein>
<reference evidence="2 3" key="1">
    <citation type="journal article" date="2013" name="Genome Biol.">
        <title>Genomic analysis reveals key aspects of prokaryotic symbiosis in the phototrophic consortium "Chlorochromatium aggregatum".</title>
        <authorList>
            <person name="Liu Z."/>
            <person name="Muller J."/>
            <person name="Li T."/>
            <person name="Alvey R.M."/>
            <person name="Vogl K."/>
            <person name="Frigaard N.U."/>
            <person name="Rockwell N.C."/>
            <person name="Boyd E.S."/>
            <person name="Tomsho L.P."/>
            <person name="Schuster S.C."/>
            <person name="Henke P."/>
            <person name="Rohde M."/>
            <person name="Overmann J."/>
            <person name="Bryant D.A."/>
        </authorList>
    </citation>
    <scope>NUCLEOTIDE SEQUENCE [LARGE SCALE GENOMIC DNA]</scope>
    <source>
        <strain evidence="2">CR</strain>
    </source>
</reference>
<keyword evidence="1" id="KW-0732">Signal</keyword>
<dbReference type="Proteomes" id="UP000017184">
    <property type="component" value="Chromosome"/>
</dbReference>
<name>U5NA08_9BURK</name>
<gene>
    <name evidence="2" type="primary">comEA</name>
    <name evidence="2" type="ORF">Cenrod_0921</name>
</gene>
<dbReference type="RefSeq" id="WP_022771844.1">
    <property type="nucleotide sequence ID" value="NC_022576.1"/>
</dbReference>
<accession>U5NA08</accession>
<dbReference type="Gene3D" id="1.10.150.320">
    <property type="entry name" value="Photosystem II 12 kDa extrinsic protein"/>
    <property type="match status" value="1"/>
</dbReference>
<evidence type="ECO:0000256" key="1">
    <source>
        <dbReference type="SAM" id="SignalP"/>
    </source>
</evidence>
<keyword evidence="3" id="KW-1185">Reference proteome</keyword>
<organism evidence="2 3">
    <name type="scientific">Candidatus Symbiobacter mobilis CR</name>
    <dbReference type="NCBI Taxonomy" id="946483"/>
    <lineage>
        <taxon>Bacteria</taxon>
        <taxon>Pseudomonadati</taxon>
        <taxon>Pseudomonadota</taxon>
        <taxon>Betaproteobacteria</taxon>
        <taxon>Burkholderiales</taxon>
        <taxon>Comamonadaceae</taxon>
    </lineage>
</organism>
<dbReference type="KEGG" id="cbx:Cenrod_0921"/>
<evidence type="ECO:0000313" key="2">
    <source>
        <dbReference type="EMBL" id="AGX87024.1"/>
    </source>
</evidence>
<feature type="signal peptide" evidence="1">
    <location>
        <begin position="1"/>
        <end position="17"/>
    </location>
</feature>